<feature type="compositionally biased region" description="Acidic residues" evidence="5">
    <location>
        <begin position="1144"/>
        <end position="1180"/>
    </location>
</feature>
<reference evidence="7 8" key="1">
    <citation type="journal article" date="2022" name="Front. Cell. Infect. Microbiol.">
        <title>The Genomes of Two Strains of Taenia crassiceps the Animal Model for the Study of Human Cysticercosis.</title>
        <authorList>
            <person name="Bobes R.J."/>
            <person name="Estrada K."/>
            <person name="Rios-Valencia D.G."/>
            <person name="Calderon-Gallegos A."/>
            <person name="de la Torre P."/>
            <person name="Carrero J.C."/>
            <person name="Sanchez-Flores A."/>
            <person name="Laclette J.P."/>
        </authorList>
    </citation>
    <scope>NUCLEOTIDE SEQUENCE [LARGE SCALE GENOMIC DNA]</scope>
    <source>
        <strain evidence="7">WFUcys</strain>
    </source>
</reference>
<keyword evidence="4" id="KW-0539">Nucleus</keyword>
<dbReference type="SMART" id="SM00220">
    <property type="entry name" value="S_TKc"/>
    <property type="match status" value="1"/>
</dbReference>
<sequence length="1759" mass="190112">MTQSQCQSVTEKYLSFQLSRARLAPVFGSQVEPLVVTGSTQEEVNSVCIWQYNRYVEYGTNFASAEVDRGIPTPLTDSADEPRLVCSAVHTGGVQQLRTHTDSRLIFTGSSMGFVGIYSLELPETERDAFRVRQVGIWSRVPSNPADELLRTDVPISDVCVSTDAFQVFVGNDLGELFVLDTEALAVKRQLTIAALGFDLSAINSIESIDASCIASANQLGQLNVWDLRSPNTSDLPQKRIVPTGEPRPLLCLSQHPGRSHLLAVGGVTNDSGRGKTATTTSYIWDLREERHPLSEITCRGSAVWEIRFHPYQPQFLYLATEEAGLMRIYSPSSADSWSFHQICQKKLTASCVTSNPQDYCSVGTFDLAGDLIVCGRDNCTLQTIKDSSVSVLSKMVTLGARTLFYHYDLKEPKPVPSKRRSCTSHGFLEMRIINCNEMEEQPESRQLESTSDVKGAPTDVVVTASTAHDEKDDDEDDEEEEEDKIVEKSHNNRFHKRNKRLPTQIGGVDNTFIAIEPKSGKEVMWNERMLPEKKTERDNRFLTVVKKLKKQTHPFLIRFLDAWITKNDSGPRKLVFVNERLDDGTLKQFLCNSTSRSKLLWRRHIGQLLSVLMYLHRLGVAHGNLKKEAIYYQSSGNLKVGPFMLDSFFDQKSPAADIYALGVLALEIAVWTQAIDAQVSSEEEKVKVMLANLTDPHQRSFIEACCDPNPSNRPKIKALLNHPAVAEVPTLKLLSAKVLVTSMKSLPPEDTTAGVGGVGPGGVTEGGLGAGAGVSGAKAEAPTDFAELLRDYISHLEDEAIILDVTFPGDQVTKTRSWKDYRSNFTLTSKYLENVKNGFYPFLGYHFGAVAAEQEEEEEGSAGPVGGVPTNVPIDGVGSGGQPLMATVSSGAISNAASSTTSRKHSASVISATDTPPRHLSTTHELSSEGTKFDDFPEFSITASAAVAAAAAAAASLVVSARLESVPNDPEMRRRSLPNSLADRLISASQLKEYVQTMLTGVGVAAVPVTGADAIARTAGGTATTAVLNAPNNVIQQPYALLQQTATNAREKRIRQQSACVCGTDEVCPLGPAAQGTDASGARPIGRNIPHTPHTSIASTLTQSGAVSLALAMDAVPPQPSTAIPVAPASATAALGAGATDTNEVEDEEGDVEIFEDDDDDDDQNDSDEDDDDDEDDEESGAKGGVKGIEKGFDGAPQVVHVPPPTQPPTTPALFTHCQYAYIGVGRWQVYVQMWFVEDRLKREAYLQVLENEWHDYDRIADLFEGSKCLSSSDKSILVRLLAMARHNIPLVEGELIYPCYGPQCNGNIYAQELYSKLVTLHLHQQAQELIARVSPNGTAHAISIANAKVSSQQQAETPAAPQSANQADLINATVPATASVGEMVDSNPALAPIPVLLPSGAMTTASDPCRSSLPPSQQGPGSCPHEFADKAEESEAPICVNGDLQVRPLPPPAWQALATEGGVSAMVVASTASDPNPPQLAPTTASTRPKNNQGIIEMLDVGALAPQNATCALCDRHDYLHRTDLPNYLTCPCYHCRESLARDAKITPEDLFDLHLQHNVPWPAFLQARFNIPSDGRSLKELIAYDCRWRGREPCTCLPDSGPLPPCVEFPWFYTDPSATSNAVINTPPQLSPNSTRPSAEVSSNSVSSLAATNVIDVKTGDASHPTITTVPQTATQQPKVPQVDSVASSKHQHSHSSTLPCASRHARGSLGPPQCCDPIGRFKDVTCLEAAGHQHTSQPNRSSSEPQPSVAEAQKL</sequence>
<keyword evidence="8" id="KW-1185">Reference proteome</keyword>
<dbReference type="Gene3D" id="2.130.10.10">
    <property type="entry name" value="YVTN repeat-like/Quinoprotein amine dehydrogenase"/>
    <property type="match status" value="1"/>
</dbReference>
<accession>A0ABR4QCQ0</accession>
<feature type="compositionally biased region" description="Polar residues" evidence="5">
    <location>
        <begin position="1626"/>
        <end position="1640"/>
    </location>
</feature>
<keyword evidence="3" id="KW-0677">Repeat</keyword>
<feature type="region of interest" description="Disordered" evidence="5">
    <location>
        <begin position="897"/>
        <end position="930"/>
    </location>
</feature>
<feature type="compositionally biased region" description="Polar residues" evidence="5">
    <location>
        <begin position="1668"/>
        <end position="1703"/>
    </location>
</feature>
<dbReference type="PANTHER" id="PTHR22652">
    <property type="entry name" value="NUCLEOPORIN NUP43"/>
    <property type="match status" value="1"/>
</dbReference>
<dbReference type="Gene3D" id="1.10.510.10">
    <property type="entry name" value="Transferase(Phosphotransferase) domain 1"/>
    <property type="match status" value="2"/>
</dbReference>
<evidence type="ECO:0000313" key="7">
    <source>
        <dbReference type="EMBL" id="KAL5107230.1"/>
    </source>
</evidence>
<evidence type="ECO:0000256" key="3">
    <source>
        <dbReference type="ARBA" id="ARBA00022737"/>
    </source>
</evidence>
<dbReference type="InterPro" id="IPR015943">
    <property type="entry name" value="WD40/YVTN_repeat-like_dom_sf"/>
</dbReference>
<comment type="caution">
    <text evidence="7">The sequence shown here is derived from an EMBL/GenBank/DDBJ whole genome shotgun (WGS) entry which is preliminary data.</text>
</comment>
<dbReference type="SUPFAM" id="SSF56112">
    <property type="entry name" value="Protein kinase-like (PK-like)"/>
    <property type="match status" value="1"/>
</dbReference>
<feature type="compositionally biased region" description="Acidic residues" evidence="5">
    <location>
        <begin position="472"/>
        <end position="485"/>
    </location>
</feature>
<keyword evidence="7" id="KW-0675">Receptor</keyword>
<feature type="compositionally biased region" description="Low complexity" evidence="5">
    <location>
        <begin position="1413"/>
        <end position="1426"/>
    </location>
</feature>
<dbReference type="SUPFAM" id="SSF50978">
    <property type="entry name" value="WD40 repeat-like"/>
    <property type="match status" value="1"/>
</dbReference>
<dbReference type="Proteomes" id="UP001651158">
    <property type="component" value="Unassembled WGS sequence"/>
</dbReference>
<comment type="subcellular location">
    <subcellularLocation>
        <location evidence="1">Nucleus</location>
    </subcellularLocation>
</comment>
<dbReference type="InterPro" id="IPR011009">
    <property type="entry name" value="Kinase-like_dom_sf"/>
</dbReference>
<feature type="region of interest" description="Disordered" evidence="5">
    <location>
        <begin position="1733"/>
        <end position="1759"/>
    </location>
</feature>
<keyword evidence="2" id="KW-0853">WD repeat</keyword>
<feature type="region of interest" description="Disordered" evidence="5">
    <location>
        <begin position="466"/>
        <end position="485"/>
    </location>
</feature>
<dbReference type="InterPro" id="IPR036322">
    <property type="entry name" value="WD40_repeat_dom_sf"/>
</dbReference>
<evidence type="ECO:0000256" key="5">
    <source>
        <dbReference type="SAM" id="MobiDB-lite"/>
    </source>
</evidence>
<dbReference type="EMBL" id="JAKROA010000004">
    <property type="protein sequence ID" value="KAL5107230.1"/>
    <property type="molecule type" value="Genomic_DNA"/>
</dbReference>
<dbReference type="PROSITE" id="PS50011">
    <property type="entry name" value="PROTEIN_KINASE_DOM"/>
    <property type="match status" value="1"/>
</dbReference>
<feature type="region of interest" description="Disordered" evidence="5">
    <location>
        <begin position="1136"/>
        <end position="1208"/>
    </location>
</feature>
<feature type="domain" description="Protein kinase" evidence="6">
    <location>
        <begin position="480"/>
        <end position="726"/>
    </location>
</feature>
<feature type="region of interest" description="Disordered" evidence="5">
    <location>
        <begin position="1663"/>
        <end position="1718"/>
    </location>
</feature>
<protein>
    <submittedName>
        <fullName evidence="7">Nuclear receptor-binding protein</fullName>
    </submittedName>
</protein>
<dbReference type="PANTHER" id="PTHR22652:SF0">
    <property type="entry name" value="NUCLEOPORIN NUP43"/>
    <property type="match status" value="1"/>
</dbReference>
<proteinExistence type="predicted"/>
<evidence type="ECO:0000256" key="2">
    <source>
        <dbReference type="ARBA" id="ARBA00022574"/>
    </source>
</evidence>
<feature type="compositionally biased region" description="Polar residues" evidence="5">
    <location>
        <begin position="1737"/>
        <end position="1750"/>
    </location>
</feature>
<dbReference type="Pfam" id="PF00069">
    <property type="entry name" value="Pkinase"/>
    <property type="match status" value="1"/>
</dbReference>
<organism evidence="7 8">
    <name type="scientific">Taenia crassiceps</name>
    <dbReference type="NCBI Taxonomy" id="6207"/>
    <lineage>
        <taxon>Eukaryota</taxon>
        <taxon>Metazoa</taxon>
        <taxon>Spiralia</taxon>
        <taxon>Lophotrochozoa</taxon>
        <taxon>Platyhelminthes</taxon>
        <taxon>Cestoda</taxon>
        <taxon>Eucestoda</taxon>
        <taxon>Cyclophyllidea</taxon>
        <taxon>Taeniidae</taxon>
        <taxon>Taenia</taxon>
    </lineage>
</organism>
<evidence type="ECO:0000256" key="4">
    <source>
        <dbReference type="ARBA" id="ARBA00023242"/>
    </source>
</evidence>
<evidence type="ECO:0000313" key="8">
    <source>
        <dbReference type="Proteomes" id="UP001651158"/>
    </source>
</evidence>
<name>A0ABR4QCQ0_9CEST</name>
<feature type="region of interest" description="Disordered" evidence="5">
    <location>
        <begin position="1626"/>
        <end position="1648"/>
    </location>
</feature>
<evidence type="ECO:0000256" key="1">
    <source>
        <dbReference type="ARBA" id="ARBA00004123"/>
    </source>
</evidence>
<evidence type="ECO:0000259" key="6">
    <source>
        <dbReference type="PROSITE" id="PS50011"/>
    </source>
</evidence>
<gene>
    <name evidence="7" type="ORF">TcWFU_000265</name>
</gene>
<dbReference type="Gene3D" id="3.30.200.20">
    <property type="entry name" value="Phosphorylase Kinase, domain 1"/>
    <property type="match status" value="1"/>
</dbReference>
<dbReference type="InterPro" id="IPR000719">
    <property type="entry name" value="Prot_kinase_dom"/>
</dbReference>
<feature type="region of interest" description="Disordered" evidence="5">
    <location>
        <begin position="1405"/>
        <end position="1426"/>
    </location>
</feature>